<evidence type="ECO:0000313" key="1">
    <source>
        <dbReference type="EMBL" id="PHM37390.1"/>
    </source>
</evidence>
<reference evidence="2" key="1">
    <citation type="submission" date="2016-12" db="EMBL/GenBank/DDBJ databases">
        <authorList>
            <person name="Song W.-J."/>
            <person name="Kurnit D.M."/>
        </authorList>
    </citation>
    <scope>NUCLEOTIDE SEQUENCE [LARGE SCALE GENOMIC DNA]</scope>
    <source>
        <strain evidence="2">HGB1681</strain>
    </source>
</reference>
<keyword evidence="4" id="KW-1185">Reference proteome</keyword>
<organism evidence="2 3">
    <name type="scientific">Xenorhabdus innexi</name>
    <dbReference type="NCBI Taxonomy" id="290109"/>
    <lineage>
        <taxon>Bacteria</taxon>
        <taxon>Pseudomonadati</taxon>
        <taxon>Pseudomonadota</taxon>
        <taxon>Gammaproteobacteria</taxon>
        <taxon>Enterobacterales</taxon>
        <taxon>Morganellaceae</taxon>
        <taxon>Xenorhabdus</taxon>
    </lineage>
</organism>
<protein>
    <submittedName>
        <fullName evidence="2">Uncharacterized protein</fullName>
    </submittedName>
</protein>
<accession>A0A1N6MSN2</accession>
<dbReference type="EMBL" id="NIBU01000008">
    <property type="protein sequence ID" value="PHM37390.1"/>
    <property type="molecule type" value="Genomic_DNA"/>
</dbReference>
<evidence type="ECO:0000313" key="3">
    <source>
        <dbReference type="Proteomes" id="UP000196435"/>
    </source>
</evidence>
<dbReference type="Proteomes" id="UP000196435">
    <property type="component" value="Unassembled WGS sequence"/>
</dbReference>
<reference evidence="1 4" key="3">
    <citation type="journal article" date="2017" name="Nat. Microbiol.">
        <title>Natural product diversity associated with the nematode symbionts Photorhabdus and Xenorhabdus.</title>
        <authorList>
            <person name="Tobias N.J."/>
            <person name="Wolff H."/>
            <person name="Djahanschiri B."/>
            <person name="Grundmann F."/>
            <person name="Kronenwerth M."/>
            <person name="Shi Y.M."/>
            <person name="Simonyi S."/>
            <person name="Grun P."/>
            <person name="Shapiro-Ilan D."/>
            <person name="Pidot S.J."/>
            <person name="Stinear T.P."/>
            <person name="Ebersberger I."/>
            <person name="Bode H.B."/>
        </authorList>
    </citation>
    <scope>NUCLEOTIDE SEQUENCE [LARGE SCALE GENOMIC DNA]</scope>
    <source>
        <strain evidence="1 4">DSM 16336</strain>
    </source>
</reference>
<dbReference type="EMBL" id="FTLG01000032">
    <property type="protein sequence ID" value="SIP71784.1"/>
    <property type="molecule type" value="Genomic_DNA"/>
</dbReference>
<sequence length="167" mass="19582">MKRNEKLTDINWLNANNISLSILQIHIVDLLLSMEKSKYKQAKSLLGKLEIISEKESDERAELINSGIVSLIKENYYQARNYFYRCLIKNPKDIFSFYTCHMIEFNNGMTGTMLETLSIVNKHWDSNDEFYSYFKGIKAFILNENGYHDESYEIAASSLKLNYHLLK</sequence>
<evidence type="ECO:0000313" key="2">
    <source>
        <dbReference type="EMBL" id="SIP71784.1"/>
    </source>
</evidence>
<dbReference type="OrthoDB" id="9815900at2"/>
<dbReference type="AlphaFoldDB" id="A0A1N6MSN2"/>
<gene>
    <name evidence="1" type="ORF">Xinn_01070</name>
    <name evidence="2" type="ORF">XIS1_1270001</name>
</gene>
<name>A0A1N6MSN2_9GAMM</name>
<reference evidence="3" key="2">
    <citation type="submission" date="2016-12" db="EMBL/GenBank/DDBJ databases">
        <authorList>
            <person name="Gaudriault S."/>
        </authorList>
    </citation>
    <scope>NUCLEOTIDE SEQUENCE [LARGE SCALE GENOMIC DNA]</scope>
    <source>
        <strain evidence="3">HGB1681 (deposited as PTA-6826 in the American Type Culture Collection)</strain>
    </source>
</reference>
<dbReference type="RefSeq" id="WP_086955094.1">
    <property type="nucleotide sequence ID" value="NZ_CAWNQC010000281.1"/>
</dbReference>
<evidence type="ECO:0000313" key="4">
    <source>
        <dbReference type="Proteomes" id="UP000224871"/>
    </source>
</evidence>
<dbReference type="Proteomes" id="UP000224871">
    <property type="component" value="Unassembled WGS sequence"/>
</dbReference>
<proteinExistence type="predicted"/>